<dbReference type="PANTHER" id="PTHR24559:SF444">
    <property type="entry name" value="REVERSE TRANSCRIPTASE DOMAIN-CONTAINING PROTEIN"/>
    <property type="match status" value="1"/>
</dbReference>
<dbReference type="Gene3D" id="3.10.10.10">
    <property type="entry name" value="HIV Type 1 Reverse Transcriptase, subunit A, domain 1"/>
    <property type="match status" value="1"/>
</dbReference>
<dbReference type="AlphaFoldDB" id="A0A5B6WNG8"/>
<dbReference type="InterPro" id="IPR041577">
    <property type="entry name" value="RT_RNaseH_2"/>
</dbReference>
<dbReference type="EMBL" id="SMMG02000002">
    <property type="protein sequence ID" value="KAA3482923.1"/>
    <property type="molecule type" value="Genomic_DNA"/>
</dbReference>
<evidence type="ECO:0000259" key="2">
    <source>
        <dbReference type="Pfam" id="PF00078"/>
    </source>
</evidence>
<dbReference type="FunFam" id="3.30.70.270:FF:000003">
    <property type="entry name" value="Transposon Ty3-G Gag-Pol polyprotein"/>
    <property type="match status" value="1"/>
</dbReference>
<feature type="domain" description="Reverse transcriptase" evidence="2">
    <location>
        <begin position="342"/>
        <end position="450"/>
    </location>
</feature>
<gene>
    <name evidence="4" type="ORF">EPI10_005131</name>
</gene>
<dbReference type="Proteomes" id="UP000325315">
    <property type="component" value="Unassembled WGS sequence"/>
</dbReference>
<reference evidence="5" key="1">
    <citation type="journal article" date="2019" name="Plant Biotechnol. J.">
        <title>Genome sequencing of the Australian wild diploid species Gossypium australe highlights disease resistance and delayed gland morphogenesis.</title>
        <authorList>
            <person name="Cai Y."/>
            <person name="Cai X."/>
            <person name="Wang Q."/>
            <person name="Wang P."/>
            <person name="Zhang Y."/>
            <person name="Cai C."/>
            <person name="Xu Y."/>
            <person name="Wang K."/>
            <person name="Zhou Z."/>
            <person name="Wang C."/>
            <person name="Geng S."/>
            <person name="Li B."/>
            <person name="Dong Q."/>
            <person name="Hou Y."/>
            <person name="Wang H."/>
            <person name="Ai P."/>
            <person name="Liu Z."/>
            <person name="Yi F."/>
            <person name="Sun M."/>
            <person name="An G."/>
            <person name="Cheng J."/>
            <person name="Zhang Y."/>
            <person name="Shi Q."/>
            <person name="Xie Y."/>
            <person name="Shi X."/>
            <person name="Chang Y."/>
            <person name="Huang F."/>
            <person name="Chen Y."/>
            <person name="Hong S."/>
            <person name="Mi L."/>
            <person name="Sun Q."/>
            <person name="Zhang L."/>
            <person name="Zhou B."/>
            <person name="Peng R."/>
            <person name="Zhang X."/>
            <person name="Liu F."/>
        </authorList>
    </citation>
    <scope>NUCLEOTIDE SEQUENCE [LARGE SCALE GENOMIC DNA]</scope>
    <source>
        <strain evidence="5">cv. PA1801</strain>
    </source>
</reference>
<dbReference type="Pfam" id="PF17919">
    <property type="entry name" value="RT_RNaseH_2"/>
    <property type="match status" value="1"/>
</dbReference>
<dbReference type="Gene3D" id="2.40.70.10">
    <property type="entry name" value="Acid Proteases"/>
    <property type="match status" value="1"/>
</dbReference>
<keyword evidence="4" id="KW-0808">Transferase</keyword>
<keyword evidence="5" id="KW-1185">Reference proteome</keyword>
<sequence length="609" mass="69978">MTVTEYEREFVRLNKYAREYVSTEEITCKQFVDGLNEDIKLLVGTLEQKEFIVLVDRACKAEEFSKEKRKVNSTEKDSRKRSMNCPEFNEKDKSQNTRSSNTTARRRPPRNVGNTSGNHGTTRDSVVRSKARVPARAYVICAREEALSPNVITGTFSLYDTNVIALIDLGSTHSYICINLVSSKKLPVEFTEFMIKVSNPLDKYVLVDKVCKNYSLMTRGYYFLADLILLPFDEFDVILGIDWLSLHDAVVNCRRKIVELKSQKCMRKGCEAYLAYILDTKMTESNIESVPIVCEISDVFSEELPWLPSIREVEFAIELVPRTSLKSIAPYRMAPTELKELKSQLQELTDRDVPKTAFRTRYEHYEFLVMPFGLTNAPAVFMDLMNQIFRPYLDRFVVVFIDDILIYSRDKSEPAEHLRIVLQTLRDKQLYAKFSKCEFWLREVRFLGHIVSAEGIRVDPSKISAVVDWKPPRNVSEVRSFLGLAGYYRRFSFDQLKALLTEAPVLVQPESGKKIVICSDASLNGLGYVLMQEGKVIAYASRQWLKLLKDYELVIDYHPRKANVVADALNRKSLFALRAMNTQLTLSDDGLILAELKAKLVFLQQIYEA</sequence>
<dbReference type="GO" id="GO:0003964">
    <property type="term" value="F:RNA-directed DNA polymerase activity"/>
    <property type="evidence" value="ECO:0007669"/>
    <property type="project" value="UniProtKB-KW"/>
</dbReference>
<name>A0A5B6WNG8_9ROSI</name>
<protein>
    <submittedName>
        <fullName evidence="4">Reverse transcriptase</fullName>
    </submittedName>
</protein>
<dbReference type="InterPro" id="IPR043502">
    <property type="entry name" value="DNA/RNA_pol_sf"/>
</dbReference>
<dbReference type="CDD" id="cd00303">
    <property type="entry name" value="retropepsin_like"/>
    <property type="match status" value="1"/>
</dbReference>
<proteinExistence type="predicted"/>
<feature type="compositionally biased region" description="Basic and acidic residues" evidence="1">
    <location>
        <begin position="66"/>
        <end position="80"/>
    </location>
</feature>
<evidence type="ECO:0000313" key="5">
    <source>
        <dbReference type="Proteomes" id="UP000325315"/>
    </source>
</evidence>
<dbReference type="InterPro" id="IPR053134">
    <property type="entry name" value="RNA-dir_DNA_polymerase"/>
</dbReference>
<feature type="region of interest" description="Disordered" evidence="1">
    <location>
        <begin position="66"/>
        <end position="129"/>
    </location>
</feature>
<dbReference type="PANTHER" id="PTHR24559">
    <property type="entry name" value="TRANSPOSON TY3-I GAG-POL POLYPROTEIN"/>
    <property type="match status" value="1"/>
</dbReference>
<accession>A0A5B6WNG8</accession>
<evidence type="ECO:0000256" key="1">
    <source>
        <dbReference type="SAM" id="MobiDB-lite"/>
    </source>
</evidence>
<evidence type="ECO:0000313" key="4">
    <source>
        <dbReference type="EMBL" id="KAA3482923.1"/>
    </source>
</evidence>
<dbReference type="InterPro" id="IPR043128">
    <property type="entry name" value="Rev_trsase/Diguanyl_cyclase"/>
</dbReference>
<dbReference type="SUPFAM" id="SSF56672">
    <property type="entry name" value="DNA/RNA polymerases"/>
    <property type="match status" value="1"/>
</dbReference>
<dbReference type="CDD" id="cd01647">
    <property type="entry name" value="RT_LTR"/>
    <property type="match status" value="1"/>
</dbReference>
<dbReference type="Pfam" id="PF00078">
    <property type="entry name" value="RVT_1"/>
    <property type="match status" value="1"/>
</dbReference>
<evidence type="ECO:0000259" key="3">
    <source>
        <dbReference type="Pfam" id="PF17919"/>
    </source>
</evidence>
<dbReference type="InterPro" id="IPR000477">
    <property type="entry name" value="RT_dom"/>
</dbReference>
<keyword evidence="4" id="KW-0695">RNA-directed DNA polymerase</keyword>
<feature type="domain" description="Reverse transcriptase/retrotransposon-derived protein RNase H-like" evidence="3">
    <location>
        <begin position="492"/>
        <end position="551"/>
    </location>
</feature>
<dbReference type="OrthoDB" id="2272416at2759"/>
<keyword evidence="4" id="KW-0548">Nucleotidyltransferase</keyword>
<dbReference type="Pfam" id="PF08284">
    <property type="entry name" value="RVP_2"/>
    <property type="match status" value="1"/>
</dbReference>
<organism evidence="4 5">
    <name type="scientific">Gossypium australe</name>
    <dbReference type="NCBI Taxonomy" id="47621"/>
    <lineage>
        <taxon>Eukaryota</taxon>
        <taxon>Viridiplantae</taxon>
        <taxon>Streptophyta</taxon>
        <taxon>Embryophyta</taxon>
        <taxon>Tracheophyta</taxon>
        <taxon>Spermatophyta</taxon>
        <taxon>Magnoliopsida</taxon>
        <taxon>eudicotyledons</taxon>
        <taxon>Gunneridae</taxon>
        <taxon>Pentapetalae</taxon>
        <taxon>rosids</taxon>
        <taxon>malvids</taxon>
        <taxon>Malvales</taxon>
        <taxon>Malvaceae</taxon>
        <taxon>Malvoideae</taxon>
        <taxon>Gossypium</taxon>
    </lineage>
</organism>
<dbReference type="InterPro" id="IPR021109">
    <property type="entry name" value="Peptidase_aspartic_dom_sf"/>
</dbReference>
<dbReference type="Gene3D" id="3.30.70.270">
    <property type="match status" value="2"/>
</dbReference>
<comment type="caution">
    <text evidence="4">The sequence shown here is derived from an EMBL/GenBank/DDBJ whole genome shotgun (WGS) entry which is preliminary data.</text>
</comment>